<keyword evidence="3" id="KW-1185">Reference proteome</keyword>
<name>A0A839EZG9_9HYPH</name>
<reference evidence="2 3" key="1">
    <citation type="submission" date="2020-07" db="EMBL/GenBank/DDBJ databases">
        <title>Genomic Encyclopedia of Type Strains, Phase IV (KMG-V): Genome sequencing to study the core and pangenomes of soil and plant-associated prokaryotes.</title>
        <authorList>
            <person name="Whitman W."/>
        </authorList>
    </citation>
    <scope>NUCLEOTIDE SEQUENCE [LARGE SCALE GENOMIC DNA]</scope>
    <source>
        <strain evidence="2 3">AN3</strain>
    </source>
</reference>
<dbReference type="Proteomes" id="UP000549052">
    <property type="component" value="Unassembled WGS sequence"/>
</dbReference>
<keyword evidence="1" id="KW-0732">Signal</keyword>
<gene>
    <name evidence="2" type="ORF">FHW16_005597</name>
</gene>
<evidence type="ECO:0000313" key="3">
    <source>
        <dbReference type="Proteomes" id="UP000549052"/>
    </source>
</evidence>
<comment type="caution">
    <text evidence="2">The sequence shown here is derived from an EMBL/GenBank/DDBJ whole genome shotgun (WGS) entry which is preliminary data.</text>
</comment>
<dbReference type="RefSeq" id="WP_182552399.1">
    <property type="nucleotide sequence ID" value="NZ_JACGXN010000017.1"/>
</dbReference>
<dbReference type="EMBL" id="JACGXN010000017">
    <property type="protein sequence ID" value="MBA8881850.1"/>
    <property type="molecule type" value="Genomic_DNA"/>
</dbReference>
<feature type="signal peptide" evidence="1">
    <location>
        <begin position="1"/>
        <end position="21"/>
    </location>
</feature>
<organism evidence="2 3">
    <name type="scientific">Phyllobacterium myrsinacearum</name>
    <dbReference type="NCBI Taxonomy" id="28101"/>
    <lineage>
        <taxon>Bacteria</taxon>
        <taxon>Pseudomonadati</taxon>
        <taxon>Pseudomonadota</taxon>
        <taxon>Alphaproteobacteria</taxon>
        <taxon>Hyphomicrobiales</taxon>
        <taxon>Phyllobacteriaceae</taxon>
        <taxon>Phyllobacterium</taxon>
    </lineage>
</organism>
<accession>A0A839EZG9</accession>
<dbReference type="AlphaFoldDB" id="A0A839EZG9"/>
<evidence type="ECO:0000256" key="1">
    <source>
        <dbReference type="SAM" id="SignalP"/>
    </source>
</evidence>
<proteinExistence type="predicted"/>
<protein>
    <submittedName>
        <fullName evidence="2">Uncharacterized protein</fullName>
    </submittedName>
</protein>
<evidence type="ECO:0000313" key="2">
    <source>
        <dbReference type="EMBL" id="MBA8881850.1"/>
    </source>
</evidence>
<sequence length="109" mass="11777">MRNVARSLGISLVLLSITGQASEAADCHALVRQSITDDMSNVWQKGQKLPLDIARKGPDGWLYCTHGGSCIPRDMNGTEAVHLIDCKVGVAIGEGDYRLEQTSKGHKKS</sequence>
<feature type="chain" id="PRO_5032406958" evidence="1">
    <location>
        <begin position="22"/>
        <end position="109"/>
    </location>
</feature>